<dbReference type="HAMAP" id="MF_02081">
    <property type="entry name" value="MrdA_transpept"/>
    <property type="match status" value="1"/>
</dbReference>
<name>A0AAU9C4L5_9GAMM</name>
<feature type="active site" description="Acyl-ester intermediate" evidence="14">
    <location>
        <position position="325"/>
    </location>
</feature>
<dbReference type="GO" id="GO:0008360">
    <property type="term" value="P:regulation of cell shape"/>
    <property type="evidence" value="ECO:0007669"/>
    <property type="project" value="UniProtKB-KW"/>
</dbReference>
<dbReference type="InterPro" id="IPR005311">
    <property type="entry name" value="PBP_dimer"/>
</dbReference>
<feature type="domain" description="Penicillin-binding protein transpeptidase" evidence="15">
    <location>
        <begin position="266"/>
        <end position="604"/>
    </location>
</feature>
<dbReference type="PANTHER" id="PTHR30627">
    <property type="entry name" value="PEPTIDOGLYCAN D,D-TRANSPEPTIDASE"/>
    <property type="match status" value="1"/>
</dbReference>
<keyword evidence="12 14" id="KW-0472">Membrane</keyword>
<evidence type="ECO:0000256" key="13">
    <source>
        <dbReference type="ARBA" id="ARBA00023316"/>
    </source>
</evidence>
<comment type="pathway">
    <text evidence="14">Cell wall biogenesis; peptidoglycan biosynthesis.</text>
</comment>
<keyword evidence="13 14" id="KW-0961">Cell wall biogenesis/degradation</keyword>
<dbReference type="NCBIfam" id="TIGR03423">
    <property type="entry name" value="pbp2_mrdA"/>
    <property type="match status" value="1"/>
</dbReference>
<evidence type="ECO:0000256" key="14">
    <source>
        <dbReference type="HAMAP-Rule" id="MF_02081"/>
    </source>
</evidence>
<feature type="domain" description="Penicillin-binding protein dimerisation" evidence="16">
    <location>
        <begin position="63"/>
        <end position="233"/>
    </location>
</feature>
<dbReference type="GO" id="GO:0009252">
    <property type="term" value="P:peptidoglycan biosynthetic process"/>
    <property type="evidence" value="ECO:0007669"/>
    <property type="project" value="UniProtKB-UniRule"/>
</dbReference>
<proteinExistence type="inferred from homology"/>
<evidence type="ECO:0000313" key="17">
    <source>
        <dbReference type="EMBL" id="BCX80759.1"/>
    </source>
</evidence>
<dbReference type="RefSeq" id="WP_317705709.1">
    <property type="nucleotide sequence ID" value="NZ_AP024714.1"/>
</dbReference>
<dbReference type="Pfam" id="PF03717">
    <property type="entry name" value="PBP_dimer"/>
    <property type="match status" value="1"/>
</dbReference>
<dbReference type="InterPro" id="IPR012338">
    <property type="entry name" value="Beta-lactam/transpept-like"/>
</dbReference>
<evidence type="ECO:0000256" key="6">
    <source>
        <dbReference type="ARBA" id="ARBA00022670"/>
    </source>
</evidence>
<dbReference type="Proteomes" id="UP001321825">
    <property type="component" value="Chromosome"/>
</dbReference>
<keyword evidence="3 14" id="KW-1003">Cell membrane</keyword>
<protein>
    <recommendedName>
        <fullName evidence="14">Peptidoglycan D,D-transpeptidase MrdA</fullName>
        <ecNumber evidence="14">3.4.16.4</ecNumber>
    </recommendedName>
    <alternativeName>
        <fullName evidence="14">Penicillin-binding protein 2</fullName>
        <shortName evidence="14">PBP-2</shortName>
    </alternativeName>
</protein>
<comment type="caution">
    <text evidence="14">Lacks conserved residue(s) required for the propagation of feature annotation.</text>
</comment>
<keyword evidence="10 14" id="KW-0573">Peptidoglycan synthesis</keyword>
<evidence type="ECO:0000256" key="7">
    <source>
        <dbReference type="ARBA" id="ARBA00022692"/>
    </source>
</evidence>
<accession>A0AAU9C4L5</accession>
<evidence type="ECO:0000256" key="3">
    <source>
        <dbReference type="ARBA" id="ARBA00022475"/>
    </source>
</evidence>
<evidence type="ECO:0000256" key="8">
    <source>
        <dbReference type="ARBA" id="ARBA00022801"/>
    </source>
</evidence>
<evidence type="ECO:0000256" key="11">
    <source>
        <dbReference type="ARBA" id="ARBA00022989"/>
    </source>
</evidence>
<dbReference type="Gene3D" id="3.90.1310.10">
    <property type="entry name" value="Penicillin-binding protein 2a (Domain 2)"/>
    <property type="match status" value="1"/>
</dbReference>
<evidence type="ECO:0000259" key="16">
    <source>
        <dbReference type="Pfam" id="PF03717"/>
    </source>
</evidence>
<dbReference type="GO" id="GO:0009002">
    <property type="term" value="F:serine-type D-Ala-D-Ala carboxypeptidase activity"/>
    <property type="evidence" value="ECO:0007669"/>
    <property type="project" value="UniProtKB-UniRule"/>
</dbReference>
<keyword evidence="8 14" id="KW-0378">Hydrolase</keyword>
<evidence type="ECO:0000256" key="1">
    <source>
        <dbReference type="ARBA" id="ARBA00004167"/>
    </source>
</evidence>
<dbReference type="Pfam" id="PF00905">
    <property type="entry name" value="Transpeptidase"/>
    <property type="match status" value="1"/>
</dbReference>
<dbReference type="InterPro" id="IPR050515">
    <property type="entry name" value="Beta-lactam/transpept"/>
</dbReference>
<dbReference type="EMBL" id="AP024714">
    <property type="protein sequence ID" value="BCX80759.1"/>
    <property type="molecule type" value="Genomic_DNA"/>
</dbReference>
<evidence type="ECO:0000256" key="12">
    <source>
        <dbReference type="ARBA" id="ARBA00023136"/>
    </source>
</evidence>
<dbReference type="AlphaFoldDB" id="A0AAU9C4L5"/>
<dbReference type="GO" id="GO:0008658">
    <property type="term" value="F:penicillin binding"/>
    <property type="evidence" value="ECO:0007669"/>
    <property type="project" value="UniProtKB-UniRule"/>
</dbReference>
<evidence type="ECO:0000313" key="18">
    <source>
        <dbReference type="Proteomes" id="UP001321825"/>
    </source>
</evidence>
<evidence type="ECO:0000256" key="4">
    <source>
        <dbReference type="ARBA" id="ARBA00022519"/>
    </source>
</evidence>
<evidence type="ECO:0000256" key="9">
    <source>
        <dbReference type="ARBA" id="ARBA00022960"/>
    </source>
</evidence>
<sequence length="611" mass="68577">MAHFRLKDAVHENRLFRQRILTSAAVVLALTLALVARLVYLQIFGHEHYAMLARDNRVKIAPLPPTRGLIYDRHGRILAENVPVYSLEIVPEQVEDMEATLARLQRLLAVTPEEIARFRQQLRRHRRFDSIPLKLHLSDAEVARFAARRPFFHGVDIHARLVRHYPYGELTSHVVGYVGSIDERELKRLDPAEYRGTTHIGKIGIERAYEDLLHGQAGYAEIETNARGRALRVLREVDPRPGADLHLGLDIDLQRLAYEGLGEHNGAVVAIEPASGQVLALVSKPGFDPNAFVYGIRRQEYQALQRSPDRPLFDRTLRGRYPPGSTIKPFVGLAGLEYGVIDAHREIFCPGYYQLPGVSHRYRDWKKWGHGRIDLKDAIAQSCDVYFYDLAHNLGIDRLHDFLDRFGFGRRTGIDLVGEKAGLLPSRDWKRKVFHQPWYPGETLIAGIGQGFLQVTPLQLARAVAALANRGRLIRPHVAAYQVSGERSAPLFPDPGEGRIALDPRHLHTIVDAMIAVVHGPRGTARRIGKDLDFLIAGKTGTAQVFTVKQDEEYRASKLAKELHDHALFIAFAPADHPRIAVAVIAEHAGHGGSVAAPIARRLILHHLNQP</sequence>
<evidence type="ECO:0000256" key="5">
    <source>
        <dbReference type="ARBA" id="ARBA00022645"/>
    </source>
</evidence>
<keyword evidence="5 14" id="KW-0121">Carboxypeptidase</keyword>
<dbReference type="InterPro" id="IPR001460">
    <property type="entry name" value="PCN-bd_Tpept"/>
</dbReference>
<keyword evidence="18" id="KW-1185">Reference proteome</keyword>
<dbReference type="SUPFAM" id="SSF56601">
    <property type="entry name" value="beta-lactamase/transpeptidase-like"/>
    <property type="match status" value="1"/>
</dbReference>
<dbReference type="KEGG" id="mcau:MIT9_P0335"/>
<reference evidence="18" key="1">
    <citation type="journal article" date="2024" name="Int. J. Syst. Evol. Microbiol.">
        <title>Methylomarinovum tepidoasis sp. nov., a moderately thermophilic methanotroph of the family Methylothermaceae isolated from a deep-sea hydrothermal field.</title>
        <authorList>
            <person name="Hirayama H."/>
            <person name="Takaki Y."/>
            <person name="Abe M."/>
            <person name="Miyazaki M."/>
            <person name="Uematsu K."/>
            <person name="Matsui Y."/>
            <person name="Takai K."/>
        </authorList>
    </citation>
    <scope>NUCLEOTIDE SEQUENCE [LARGE SCALE GENOMIC DNA]</scope>
    <source>
        <strain evidence="18">IT-9</strain>
    </source>
</reference>
<comment type="subcellular location">
    <subcellularLocation>
        <location evidence="14">Cell inner membrane</location>
        <topology evidence="14">Single-pass membrane protein</topology>
    </subcellularLocation>
    <subcellularLocation>
        <location evidence="2">Cell membrane</location>
    </subcellularLocation>
    <subcellularLocation>
        <location evidence="1">Membrane</location>
        <topology evidence="1">Single-pass membrane protein</topology>
    </subcellularLocation>
</comment>
<dbReference type="Gene3D" id="3.40.710.10">
    <property type="entry name" value="DD-peptidase/beta-lactamase superfamily"/>
    <property type="match status" value="1"/>
</dbReference>
<comment type="function">
    <text evidence="14">Catalyzes cross-linking of the peptidoglycan cell wall.</text>
</comment>
<keyword evidence="4 14" id="KW-0997">Cell inner membrane</keyword>
<keyword evidence="7 14" id="KW-0812">Transmembrane</keyword>
<dbReference type="SUPFAM" id="SSF56519">
    <property type="entry name" value="Penicillin binding protein dimerisation domain"/>
    <property type="match status" value="1"/>
</dbReference>
<evidence type="ECO:0000256" key="10">
    <source>
        <dbReference type="ARBA" id="ARBA00022984"/>
    </source>
</evidence>
<dbReference type="GO" id="GO:0005886">
    <property type="term" value="C:plasma membrane"/>
    <property type="evidence" value="ECO:0007669"/>
    <property type="project" value="UniProtKB-SubCell"/>
</dbReference>
<keyword evidence="11 14" id="KW-1133">Transmembrane helix</keyword>
<organism evidence="17 18">
    <name type="scientific">Methylomarinovum caldicuralii</name>
    <dbReference type="NCBI Taxonomy" id="438856"/>
    <lineage>
        <taxon>Bacteria</taxon>
        <taxon>Pseudomonadati</taxon>
        <taxon>Pseudomonadota</taxon>
        <taxon>Gammaproteobacteria</taxon>
        <taxon>Methylococcales</taxon>
        <taxon>Methylothermaceae</taxon>
        <taxon>Methylomarinovum</taxon>
    </lineage>
</organism>
<dbReference type="EC" id="3.4.16.4" evidence="14"/>
<evidence type="ECO:0000259" key="15">
    <source>
        <dbReference type="Pfam" id="PF00905"/>
    </source>
</evidence>
<keyword evidence="9 14" id="KW-0133">Cell shape</keyword>
<evidence type="ECO:0000256" key="2">
    <source>
        <dbReference type="ARBA" id="ARBA00004236"/>
    </source>
</evidence>
<dbReference type="InterPro" id="IPR036138">
    <property type="entry name" value="PBP_dimer_sf"/>
</dbReference>
<dbReference type="InterPro" id="IPR017790">
    <property type="entry name" value="Penicillin-binding_protein_2"/>
</dbReference>
<gene>
    <name evidence="14" type="primary">mrdA</name>
    <name evidence="17" type="ORF">MIT9_P0335</name>
</gene>
<comment type="similarity">
    <text evidence="14">Belongs to the transpeptidase family. MrdA subfamily.</text>
</comment>
<dbReference type="GO" id="GO:0071555">
    <property type="term" value="P:cell wall organization"/>
    <property type="evidence" value="ECO:0007669"/>
    <property type="project" value="UniProtKB-KW"/>
</dbReference>
<feature type="transmembrane region" description="Helical" evidence="14">
    <location>
        <begin position="20"/>
        <end position="40"/>
    </location>
</feature>
<dbReference type="GO" id="GO:0071972">
    <property type="term" value="F:peptidoglycan L,D-transpeptidase activity"/>
    <property type="evidence" value="ECO:0007669"/>
    <property type="project" value="TreeGrafter"/>
</dbReference>
<comment type="catalytic activity">
    <reaction evidence="14">
        <text>Preferential cleavage: (Ac)2-L-Lys-D-Ala-|-D-Ala. Also transpeptidation of peptidyl-alanyl moieties that are N-acyl substituents of D-alanine.</text>
        <dbReference type="EC" id="3.4.16.4"/>
    </reaction>
</comment>
<dbReference type="Gene3D" id="3.30.1390.30">
    <property type="entry name" value="Penicillin-binding protein 2a, domain 3"/>
    <property type="match status" value="1"/>
</dbReference>
<dbReference type="PANTHER" id="PTHR30627:SF2">
    <property type="entry name" value="PEPTIDOGLYCAN D,D-TRANSPEPTIDASE MRDA"/>
    <property type="match status" value="1"/>
</dbReference>
<dbReference type="GO" id="GO:0006508">
    <property type="term" value="P:proteolysis"/>
    <property type="evidence" value="ECO:0007669"/>
    <property type="project" value="UniProtKB-KW"/>
</dbReference>
<keyword evidence="6 14" id="KW-0645">Protease</keyword>